<name>A0ABW4DQD9_9LACO</name>
<keyword evidence="1" id="KW-0472">Membrane</keyword>
<feature type="transmembrane region" description="Helical" evidence="1">
    <location>
        <begin position="36"/>
        <end position="63"/>
    </location>
</feature>
<evidence type="ECO:0000313" key="3">
    <source>
        <dbReference type="Proteomes" id="UP001597244"/>
    </source>
</evidence>
<dbReference type="RefSeq" id="WP_125578303.1">
    <property type="nucleotide sequence ID" value="NZ_JBHTOF010000094.1"/>
</dbReference>
<keyword evidence="1" id="KW-0812">Transmembrane</keyword>
<keyword evidence="3" id="KW-1185">Reference proteome</keyword>
<sequence length="100" mass="11401">MENMQPIILTDLEELRDTNGNLPQLKHTFTALESTLVLAGIPILTLYGAGLIMMIVGVTIHLFSHQYRIRNLDNRAVYLMPRSEFKKYQALIKTASTINR</sequence>
<dbReference type="EMBL" id="JBHTOF010000094">
    <property type="protein sequence ID" value="MFD1466038.1"/>
    <property type="molecule type" value="Genomic_DNA"/>
</dbReference>
<gene>
    <name evidence="2" type="ORF">ACFQ4L_08175</name>
</gene>
<dbReference type="Proteomes" id="UP001597244">
    <property type="component" value="Unassembled WGS sequence"/>
</dbReference>
<evidence type="ECO:0000256" key="1">
    <source>
        <dbReference type="SAM" id="Phobius"/>
    </source>
</evidence>
<reference evidence="3" key="1">
    <citation type="journal article" date="2019" name="Int. J. Syst. Evol. Microbiol.">
        <title>The Global Catalogue of Microorganisms (GCM) 10K type strain sequencing project: providing services to taxonomists for standard genome sequencing and annotation.</title>
        <authorList>
            <consortium name="The Broad Institute Genomics Platform"/>
            <consortium name="The Broad Institute Genome Sequencing Center for Infectious Disease"/>
            <person name="Wu L."/>
            <person name="Ma J."/>
        </authorList>
    </citation>
    <scope>NUCLEOTIDE SEQUENCE [LARGE SCALE GENOMIC DNA]</scope>
    <source>
        <strain evidence="3">CCM 8951</strain>
    </source>
</reference>
<accession>A0ABW4DQD9</accession>
<organism evidence="2 3">
    <name type="scientific">Lapidilactobacillus mulanensis</name>
    <dbReference type="NCBI Taxonomy" id="2485999"/>
    <lineage>
        <taxon>Bacteria</taxon>
        <taxon>Bacillati</taxon>
        <taxon>Bacillota</taxon>
        <taxon>Bacilli</taxon>
        <taxon>Lactobacillales</taxon>
        <taxon>Lactobacillaceae</taxon>
        <taxon>Lapidilactobacillus</taxon>
    </lineage>
</organism>
<proteinExistence type="predicted"/>
<protein>
    <submittedName>
        <fullName evidence="2">Uncharacterized protein</fullName>
    </submittedName>
</protein>
<evidence type="ECO:0000313" key="2">
    <source>
        <dbReference type="EMBL" id="MFD1466038.1"/>
    </source>
</evidence>
<comment type="caution">
    <text evidence="2">The sequence shown here is derived from an EMBL/GenBank/DDBJ whole genome shotgun (WGS) entry which is preliminary data.</text>
</comment>
<keyword evidence="1" id="KW-1133">Transmembrane helix</keyword>